<comment type="similarity">
    <text evidence="5">Belongs to the PIGW family.</text>
</comment>
<name>A0A7J7JYB8_BUGNE</name>
<comment type="pathway">
    <text evidence="5">Glycolipid biosynthesis; glycosylphosphatidylinositol-anchor biosynthesis.</text>
</comment>
<feature type="transmembrane region" description="Helical" evidence="5">
    <location>
        <begin position="164"/>
        <end position="184"/>
    </location>
</feature>
<reference evidence="6" key="1">
    <citation type="submission" date="2020-06" db="EMBL/GenBank/DDBJ databases">
        <title>Draft genome of Bugula neritina, a colonial animal packing powerful symbionts and potential medicines.</title>
        <authorList>
            <person name="Rayko M."/>
        </authorList>
    </citation>
    <scope>NUCLEOTIDE SEQUENCE [LARGE SCALE GENOMIC DNA]</scope>
    <source>
        <strain evidence="6">Kwan_BN1</strain>
    </source>
</reference>
<evidence type="ECO:0000313" key="6">
    <source>
        <dbReference type="EMBL" id="KAF6031400.1"/>
    </source>
</evidence>
<evidence type="ECO:0000256" key="4">
    <source>
        <dbReference type="ARBA" id="ARBA00023136"/>
    </source>
</evidence>
<keyword evidence="4 5" id="KW-0472">Membrane</keyword>
<comment type="caution">
    <text evidence="5">Lacks conserved residue(s) required for the propagation of feature annotation.</text>
</comment>
<dbReference type="GO" id="GO:0005789">
    <property type="term" value="C:endoplasmic reticulum membrane"/>
    <property type="evidence" value="ECO:0007669"/>
    <property type="project" value="UniProtKB-SubCell"/>
</dbReference>
<dbReference type="PIRSF" id="PIRSF017321">
    <property type="entry name" value="GWT1"/>
    <property type="match status" value="1"/>
</dbReference>
<dbReference type="GO" id="GO:0006506">
    <property type="term" value="P:GPI anchor biosynthetic process"/>
    <property type="evidence" value="ECO:0007669"/>
    <property type="project" value="UniProtKB-UniPathway"/>
</dbReference>
<proteinExistence type="inferred from homology"/>
<comment type="subcellular location">
    <subcellularLocation>
        <location evidence="5">Endoplasmic reticulum membrane</location>
        <topology evidence="5">Multi-pass membrane protein</topology>
    </subcellularLocation>
    <subcellularLocation>
        <location evidence="1">Membrane</location>
        <topology evidence="1">Multi-pass membrane protein</topology>
    </subcellularLocation>
</comment>
<keyword evidence="7" id="KW-1185">Reference proteome</keyword>
<keyword evidence="5" id="KW-0012">Acyltransferase</keyword>
<dbReference type="EMBL" id="VXIV02001606">
    <property type="protein sequence ID" value="KAF6031400.1"/>
    <property type="molecule type" value="Genomic_DNA"/>
</dbReference>
<dbReference type="OrthoDB" id="15270at2759"/>
<sequence length="413" mass="46699">MDESKRALKEQFVSHLNGTTWIEVDFIQLVQPLCTLLFSSFCCFIFQGHKVNRHEFAHTLAGKSLMYVVDFGLCVIPLLATLTVFADHYMALTQTMLAMALLFLATTCTNFKYNSLKEVMNKTVDKTDRSYISWYRAYVNVLTAICILAVDFKMYPRRLAKTETFGTGLMDIFVGAFIMCNSIVCKEATDSTMELRGFSEKLASLKKVLRTSLPLTILGVARLISTKSSNYQEHVTEYGVHWNFFLTLAAVRLLCTAMLCVLKPSKAALLSVSFAATYQYLLSHKLQEYILREGGRHSDLLSANREGIFSLLGYMSLYFAGVTIGRIIFQKKRMTWGDNFKLALQLLLLSGISLLGMLVARAYGIDVSRRMANLTFILWTIHHSALVVAAMLAVFLLHQLIDLVFTGYTMLYY</sequence>
<keyword evidence="5" id="KW-0337">GPI-anchor biosynthesis</keyword>
<gene>
    <name evidence="6" type="ORF">EB796_010266</name>
</gene>
<comment type="function">
    <text evidence="5">A acetyltransferase, which acetylates the inositol ring of phosphatidylinositol during biosynthesis of GPI-anchor.</text>
</comment>
<keyword evidence="2 5" id="KW-0812">Transmembrane</keyword>
<organism evidence="6 7">
    <name type="scientific">Bugula neritina</name>
    <name type="common">Brown bryozoan</name>
    <name type="synonym">Sertularia neritina</name>
    <dbReference type="NCBI Taxonomy" id="10212"/>
    <lineage>
        <taxon>Eukaryota</taxon>
        <taxon>Metazoa</taxon>
        <taxon>Spiralia</taxon>
        <taxon>Lophotrochozoa</taxon>
        <taxon>Bryozoa</taxon>
        <taxon>Gymnolaemata</taxon>
        <taxon>Cheilostomatida</taxon>
        <taxon>Flustrina</taxon>
        <taxon>Buguloidea</taxon>
        <taxon>Bugulidae</taxon>
        <taxon>Bugula</taxon>
    </lineage>
</organism>
<feature type="transmembrane region" description="Helical" evidence="5">
    <location>
        <begin position="92"/>
        <end position="113"/>
    </location>
</feature>
<dbReference type="EC" id="2.3.-.-" evidence="5"/>
<dbReference type="GO" id="GO:0072659">
    <property type="term" value="P:protein localization to plasma membrane"/>
    <property type="evidence" value="ECO:0007669"/>
    <property type="project" value="TreeGrafter"/>
</dbReference>
<comment type="caution">
    <text evidence="6">The sequence shown here is derived from an EMBL/GenBank/DDBJ whole genome shotgun (WGS) entry which is preliminary data.</text>
</comment>
<accession>A0A7J7JYB8</accession>
<dbReference type="AlphaFoldDB" id="A0A7J7JYB8"/>
<feature type="transmembrane region" description="Helical" evidence="5">
    <location>
        <begin position="244"/>
        <end position="262"/>
    </location>
</feature>
<evidence type="ECO:0000256" key="2">
    <source>
        <dbReference type="ARBA" id="ARBA00022692"/>
    </source>
</evidence>
<dbReference type="UniPathway" id="UPA00196"/>
<evidence type="ECO:0000256" key="1">
    <source>
        <dbReference type="ARBA" id="ARBA00004141"/>
    </source>
</evidence>
<keyword evidence="5" id="KW-0256">Endoplasmic reticulum</keyword>
<feature type="transmembrane region" description="Helical" evidence="5">
    <location>
        <begin position="67"/>
        <end position="86"/>
    </location>
</feature>
<evidence type="ECO:0000256" key="3">
    <source>
        <dbReference type="ARBA" id="ARBA00022989"/>
    </source>
</evidence>
<feature type="transmembrane region" description="Helical" evidence="5">
    <location>
        <begin position="134"/>
        <end position="152"/>
    </location>
</feature>
<dbReference type="GO" id="GO:0032216">
    <property type="term" value="F:glucosaminyl-phosphatidylinositol O-acyltransferase activity"/>
    <property type="evidence" value="ECO:0007669"/>
    <property type="project" value="TreeGrafter"/>
</dbReference>
<keyword evidence="3 5" id="KW-1133">Transmembrane helix</keyword>
<feature type="transmembrane region" description="Helical" evidence="5">
    <location>
        <begin position="376"/>
        <end position="397"/>
    </location>
</feature>
<feature type="transmembrane region" description="Helical" evidence="5">
    <location>
        <begin position="341"/>
        <end position="364"/>
    </location>
</feature>
<dbReference type="Pfam" id="PF06423">
    <property type="entry name" value="GWT1"/>
    <property type="match status" value="1"/>
</dbReference>
<dbReference type="PANTHER" id="PTHR20661:SF0">
    <property type="entry name" value="PHOSPHATIDYLINOSITOL-GLYCAN BIOSYNTHESIS CLASS W PROTEIN"/>
    <property type="match status" value="1"/>
</dbReference>
<evidence type="ECO:0000313" key="7">
    <source>
        <dbReference type="Proteomes" id="UP000593567"/>
    </source>
</evidence>
<evidence type="ECO:0000256" key="5">
    <source>
        <dbReference type="RuleBase" id="RU280819"/>
    </source>
</evidence>
<dbReference type="InterPro" id="IPR009447">
    <property type="entry name" value="PIGW/GWT1"/>
</dbReference>
<dbReference type="Proteomes" id="UP000593567">
    <property type="component" value="Unassembled WGS sequence"/>
</dbReference>
<feature type="transmembrane region" description="Helical" evidence="5">
    <location>
        <begin position="307"/>
        <end position="329"/>
    </location>
</feature>
<protein>
    <recommendedName>
        <fullName evidence="5">Phosphatidylinositol-glycan biosynthesis class W protein</fullName>
        <ecNumber evidence="5">2.3.-.-</ecNumber>
    </recommendedName>
</protein>
<keyword evidence="5" id="KW-0808">Transferase</keyword>
<dbReference type="PANTHER" id="PTHR20661">
    <property type="entry name" value="PHOSPHATIDYLINOSITOL-GLYCAN BIOSYNTHESIS CLASS W PROTEIN"/>
    <property type="match status" value="1"/>
</dbReference>